<evidence type="ECO:0000313" key="2">
    <source>
        <dbReference type="Proteomes" id="UP000693970"/>
    </source>
</evidence>
<keyword evidence="2" id="KW-1185">Reference proteome</keyword>
<gene>
    <name evidence="1" type="ORF">IV203_036777</name>
</gene>
<dbReference type="Proteomes" id="UP000693970">
    <property type="component" value="Unassembled WGS sequence"/>
</dbReference>
<dbReference type="AlphaFoldDB" id="A0A9K3PW63"/>
<comment type="caution">
    <text evidence="1">The sequence shown here is derived from an EMBL/GenBank/DDBJ whole genome shotgun (WGS) entry which is preliminary data.</text>
</comment>
<reference evidence="1" key="1">
    <citation type="journal article" date="2021" name="Sci. Rep.">
        <title>Diploid genomic architecture of Nitzschia inconspicua, an elite biomass production diatom.</title>
        <authorList>
            <person name="Oliver A."/>
            <person name="Podell S."/>
            <person name="Pinowska A."/>
            <person name="Traller J.C."/>
            <person name="Smith S.R."/>
            <person name="McClure R."/>
            <person name="Beliaev A."/>
            <person name="Bohutskyi P."/>
            <person name="Hill E.A."/>
            <person name="Rabines A."/>
            <person name="Zheng H."/>
            <person name="Allen L.Z."/>
            <person name="Kuo A."/>
            <person name="Grigoriev I.V."/>
            <person name="Allen A.E."/>
            <person name="Hazlebeck D."/>
            <person name="Allen E.E."/>
        </authorList>
    </citation>
    <scope>NUCLEOTIDE SEQUENCE</scope>
    <source>
        <strain evidence="1">Hildebrandi</strain>
    </source>
</reference>
<sequence length="111" mass="12525">MVALMLKECLILQARLLSVNNHRDDGLSDDRRNCAWIVASNLTPRLTKRNITAGDVEHILDRVKEAIVSRCSVSFTLSRICSTSPAVMFRLVRRGVKLEATIQAQLRAYSR</sequence>
<dbReference type="EMBL" id="JAGRRH010000013">
    <property type="protein sequence ID" value="KAG7361676.1"/>
    <property type="molecule type" value="Genomic_DNA"/>
</dbReference>
<accession>A0A9K3PW63</accession>
<reference evidence="1" key="2">
    <citation type="submission" date="2021-04" db="EMBL/GenBank/DDBJ databases">
        <authorList>
            <person name="Podell S."/>
        </authorList>
    </citation>
    <scope>NUCLEOTIDE SEQUENCE</scope>
    <source>
        <strain evidence="1">Hildebrandi</strain>
    </source>
</reference>
<organism evidence="1 2">
    <name type="scientific">Nitzschia inconspicua</name>
    <dbReference type="NCBI Taxonomy" id="303405"/>
    <lineage>
        <taxon>Eukaryota</taxon>
        <taxon>Sar</taxon>
        <taxon>Stramenopiles</taxon>
        <taxon>Ochrophyta</taxon>
        <taxon>Bacillariophyta</taxon>
        <taxon>Bacillariophyceae</taxon>
        <taxon>Bacillariophycidae</taxon>
        <taxon>Bacillariales</taxon>
        <taxon>Bacillariaceae</taxon>
        <taxon>Nitzschia</taxon>
    </lineage>
</organism>
<protein>
    <submittedName>
        <fullName evidence="1">Uncharacterized protein</fullName>
    </submittedName>
</protein>
<name>A0A9K3PW63_9STRA</name>
<proteinExistence type="predicted"/>
<evidence type="ECO:0000313" key="1">
    <source>
        <dbReference type="EMBL" id="KAG7361676.1"/>
    </source>
</evidence>